<dbReference type="Proteomes" id="UP000229176">
    <property type="component" value="Unassembled WGS sequence"/>
</dbReference>
<dbReference type="PANTHER" id="PTHR43796:SF2">
    <property type="entry name" value="CARBOXYNORSPERMIDINE SYNTHASE"/>
    <property type="match status" value="1"/>
</dbReference>
<dbReference type="Gene3D" id="3.40.50.720">
    <property type="entry name" value="NAD(P)-binding Rossmann-like Domain"/>
    <property type="match status" value="1"/>
</dbReference>
<evidence type="ECO:0008006" key="5">
    <source>
        <dbReference type="Google" id="ProtNLM"/>
    </source>
</evidence>
<protein>
    <recommendedName>
        <fullName evidence="5">Saccharopine dehydrogenase NADP binding domain-containing protein</fullName>
    </recommendedName>
</protein>
<comment type="caution">
    <text evidence="3">The sequence shown here is derived from an EMBL/GenBank/DDBJ whole genome shotgun (WGS) entry which is preliminary data.</text>
</comment>
<dbReference type="Pfam" id="PF16653">
    <property type="entry name" value="Sacchrp_dh_C"/>
    <property type="match status" value="1"/>
</dbReference>
<gene>
    <name evidence="3" type="ORF">COW91_00210</name>
</gene>
<organism evidence="3 4">
    <name type="scientific">Candidatus Nomurabacteria bacterium CG22_combo_CG10-13_8_21_14_all_32_8</name>
    <dbReference type="NCBI Taxonomy" id="1974732"/>
    <lineage>
        <taxon>Bacteria</taxon>
        <taxon>Candidatus Nomuraibacteriota</taxon>
    </lineage>
</organism>
<dbReference type="InterPro" id="IPR032095">
    <property type="entry name" value="Sacchrp_dh-like_C"/>
</dbReference>
<feature type="domain" description="Saccharopine dehydrogenase NADP binding" evidence="1">
    <location>
        <begin position="6"/>
        <end position="130"/>
    </location>
</feature>
<dbReference type="Gene3D" id="3.30.360.10">
    <property type="entry name" value="Dihydrodipicolinate Reductase, domain 2"/>
    <property type="match status" value="1"/>
</dbReference>
<feature type="domain" description="Saccharopine dehydrogenase-like C-terminal" evidence="2">
    <location>
        <begin position="136"/>
        <end position="383"/>
    </location>
</feature>
<accession>A0A2H0CHC7</accession>
<dbReference type="EMBL" id="PCTI01000001">
    <property type="protein sequence ID" value="PIP69302.1"/>
    <property type="molecule type" value="Genomic_DNA"/>
</dbReference>
<dbReference type="SUPFAM" id="SSF51735">
    <property type="entry name" value="NAD(P)-binding Rossmann-fold domains"/>
    <property type="match status" value="1"/>
</dbReference>
<dbReference type="Pfam" id="PF03435">
    <property type="entry name" value="Sacchrp_dh_NADP"/>
    <property type="match status" value="1"/>
</dbReference>
<dbReference type="InterPro" id="IPR005097">
    <property type="entry name" value="Sacchrp_dh_NADP-bd"/>
</dbReference>
<name>A0A2H0CHC7_9BACT</name>
<reference evidence="3 4" key="1">
    <citation type="submission" date="2017-09" db="EMBL/GenBank/DDBJ databases">
        <title>Depth-based differentiation of microbial function through sediment-hosted aquifers and enrichment of novel symbionts in the deep terrestrial subsurface.</title>
        <authorList>
            <person name="Probst A.J."/>
            <person name="Ladd B."/>
            <person name="Jarett J.K."/>
            <person name="Geller-Mcgrath D.E."/>
            <person name="Sieber C.M."/>
            <person name="Emerson J.B."/>
            <person name="Anantharaman K."/>
            <person name="Thomas B.C."/>
            <person name="Malmstrom R."/>
            <person name="Stieglmeier M."/>
            <person name="Klingl A."/>
            <person name="Woyke T."/>
            <person name="Ryan C.M."/>
            <person name="Banfield J.F."/>
        </authorList>
    </citation>
    <scope>NUCLEOTIDE SEQUENCE [LARGE SCALE GENOMIC DNA]</scope>
    <source>
        <strain evidence="3">CG22_combo_CG10-13_8_21_14_all_32_8</strain>
    </source>
</reference>
<evidence type="ECO:0000259" key="1">
    <source>
        <dbReference type="Pfam" id="PF03435"/>
    </source>
</evidence>
<evidence type="ECO:0000313" key="3">
    <source>
        <dbReference type="EMBL" id="PIP69302.1"/>
    </source>
</evidence>
<proteinExistence type="predicted"/>
<evidence type="ECO:0000313" key="4">
    <source>
        <dbReference type="Proteomes" id="UP000229176"/>
    </source>
</evidence>
<dbReference type="AlphaFoldDB" id="A0A2H0CHC7"/>
<evidence type="ECO:0000259" key="2">
    <source>
        <dbReference type="Pfam" id="PF16653"/>
    </source>
</evidence>
<dbReference type="PANTHER" id="PTHR43796">
    <property type="entry name" value="CARBOXYNORSPERMIDINE SYNTHASE"/>
    <property type="match status" value="1"/>
</dbReference>
<sequence>MKTMKILNIGNGKVGSVLCKLLLKEEKIKAIICCDLQIKNKIKNKKITYKKINAGNSKEVINLLKKEKPDIVINNSLPIFNENILKCCLKCKINYIDLASYWDYTPNSKTALYEVEQLKFNEKFIKNKLTGLINAGVSPGLTNLLARECSEHLDKTNEIRIRLLEDTKTDKLCFAWSKEWLLDEIATKPLVYKNNKFELGRCFGEEERFEFPGDNGIKNVCLIAQEEIGTIPLYIKTKHINIKMYDNQVEMSKFMHKLDLISKKEIQIGKEKISPLQFMTRILPDTPDMHKFSSFDEAVFGLVVEAEGKKSNKNHQISYSVMFPSQKEVNKLKLDASFIAYATALMTKFFILSFDKIKQFGVFPPENLNETVRHYIIDSLKKDKSINILYKSEVLATPFKNTLK</sequence>
<dbReference type="InterPro" id="IPR036291">
    <property type="entry name" value="NAD(P)-bd_dom_sf"/>
</dbReference>